<comment type="caution">
    <text evidence="1">The sequence shown here is derived from an EMBL/GenBank/DDBJ whole genome shotgun (WGS) entry which is preliminary data.</text>
</comment>
<dbReference type="Proteomes" id="UP000533306">
    <property type="component" value="Unassembled WGS sequence"/>
</dbReference>
<name>A0A7W9VUN7_9HYPH</name>
<reference evidence="1 2" key="1">
    <citation type="submission" date="2020-08" db="EMBL/GenBank/DDBJ databases">
        <title>Genomic Encyclopedia of Type Strains, Phase IV (KMG-IV): sequencing the most valuable type-strain genomes for metagenomic binning, comparative biology and taxonomic classification.</title>
        <authorList>
            <person name="Goeker M."/>
        </authorList>
    </citation>
    <scope>NUCLEOTIDE SEQUENCE [LARGE SCALE GENOMIC DNA]</scope>
    <source>
        <strain evidence="1 2">DSM 11099</strain>
    </source>
</reference>
<dbReference type="EMBL" id="JACHEU010000001">
    <property type="protein sequence ID" value="MBB6011881.1"/>
    <property type="molecule type" value="Genomic_DNA"/>
</dbReference>
<organism evidence="1 2">
    <name type="scientific">Aquamicrobium lusatiense</name>
    <dbReference type="NCBI Taxonomy" id="89772"/>
    <lineage>
        <taxon>Bacteria</taxon>
        <taxon>Pseudomonadati</taxon>
        <taxon>Pseudomonadota</taxon>
        <taxon>Alphaproteobacteria</taxon>
        <taxon>Hyphomicrobiales</taxon>
        <taxon>Phyllobacteriaceae</taxon>
        <taxon>Aquamicrobium</taxon>
    </lineage>
</organism>
<proteinExistence type="predicted"/>
<evidence type="ECO:0000313" key="1">
    <source>
        <dbReference type="EMBL" id="MBB6011881.1"/>
    </source>
</evidence>
<dbReference type="AlphaFoldDB" id="A0A7W9VUN7"/>
<keyword evidence="2" id="KW-1185">Reference proteome</keyword>
<accession>A0A7W9VUN7</accession>
<protein>
    <submittedName>
        <fullName evidence="1">Uncharacterized protein</fullName>
    </submittedName>
</protein>
<dbReference type="RefSeq" id="WP_183827382.1">
    <property type="nucleotide sequence ID" value="NZ_JACHEU010000001.1"/>
</dbReference>
<evidence type="ECO:0000313" key="2">
    <source>
        <dbReference type="Proteomes" id="UP000533306"/>
    </source>
</evidence>
<gene>
    <name evidence="1" type="ORF">HNR59_001226</name>
</gene>
<sequence length="203" mass="21907">MLRVVVPPQPIVTPADIAGVAVGDAAEAALIAAVTEEIDGPSGWLGRALGVQTIEWTDWIGCRRTTLPCRPIIKIENVTAIDCDGGEQVVDPSTYRQEGDCIVVAHGAGWVTSNRHRIRYKAGYNGTSGAAAGEQQTGAVPERARQAIILSVQHLRSLQVESLYLKVDEVEGVGRKEFTLSEVASKVIERTCERLLSTLRVYS</sequence>